<dbReference type="PANTHER" id="PTHR22923:SF102">
    <property type="entry name" value="CEREBELLIN 13-RELATED"/>
    <property type="match status" value="1"/>
</dbReference>
<accession>A0A3Q1IDS0</accession>
<feature type="signal peptide" evidence="5">
    <location>
        <begin position="1"/>
        <end position="18"/>
    </location>
</feature>
<sequence length="215" mass="24115">MFLFLCLLVFFCCGLNMAQHGFSQSETVCPDSCLLRNELMAMKEKIEIMETMLRDSETRLINSESRIAEMKEQASTKVIFSAALAHPGSFGPFEKETAVIYKTVITNVGSAYNQHHPISTGDFTAPVAGVYYFNFFYHAGGSHQGQLFLYKNDQIVVMTHDHQSDTDTADNGGNAVFLQLQQGDRVYVRLGANRHIWGYGQHTTFNGFLVTQMDS</sequence>
<feature type="coiled-coil region" evidence="4">
    <location>
        <begin position="39"/>
        <end position="73"/>
    </location>
</feature>
<evidence type="ECO:0000256" key="3">
    <source>
        <dbReference type="ARBA" id="ARBA00022729"/>
    </source>
</evidence>
<evidence type="ECO:0000256" key="5">
    <source>
        <dbReference type="SAM" id="SignalP"/>
    </source>
</evidence>
<evidence type="ECO:0000313" key="8">
    <source>
        <dbReference type="Proteomes" id="UP000265040"/>
    </source>
</evidence>
<evidence type="ECO:0000256" key="2">
    <source>
        <dbReference type="ARBA" id="ARBA00022525"/>
    </source>
</evidence>
<comment type="subcellular location">
    <subcellularLocation>
        <location evidence="1">Secreted</location>
    </subcellularLocation>
</comment>
<dbReference type="InParanoid" id="A0A3Q1IDS0"/>
<reference evidence="7" key="2">
    <citation type="submission" date="2025-08" db="UniProtKB">
        <authorList>
            <consortium name="Ensembl"/>
        </authorList>
    </citation>
    <scope>IDENTIFICATION</scope>
</reference>
<dbReference type="GO" id="GO:0005576">
    <property type="term" value="C:extracellular region"/>
    <property type="evidence" value="ECO:0007669"/>
    <property type="project" value="UniProtKB-SubCell"/>
</dbReference>
<evidence type="ECO:0000313" key="7">
    <source>
        <dbReference type="Ensembl" id="ENSATEP00000017664.3"/>
    </source>
</evidence>
<dbReference type="FunCoup" id="A0A3Q1IDS0">
    <property type="interactions" value="8"/>
</dbReference>
<dbReference type="PRINTS" id="PR00007">
    <property type="entry name" value="COMPLEMNTC1Q"/>
</dbReference>
<evidence type="ECO:0000256" key="4">
    <source>
        <dbReference type="SAM" id="Coils"/>
    </source>
</evidence>
<feature type="domain" description="C1q" evidence="6">
    <location>
        <begin position="73"/>
        <end position="215"/>
    </location>
</feature>
<dbReference type="STRING" id="64144.ENSATEP00000017664"/>
<keyword evidence="4" id="KW-0175">Coiled coil</keyword>
<protein>
    <recommendedName>
        <fullName evidence="6">C1q domain-containing protein</fullName>
    </recommendedName>
</protein>
<dbReference type="AlphaFoldDB" id="A0A3Q1IDS0"/>
<dbReference type="InterPro" id="IPR008983">
    <property type="entry name" value="Tumour_necrosis_fac-like_dom"/>
</dbReference>
<evidence type="ECO:0000259" key="6">
    <source>
        <dbReference type="PROSITE" id="PS50871"/>
    </source>
</evidence>
<dbReference type="Gene3D" id="2.60.120.40">
    <property type="match status" value="1"/>
</dbReference>
<proteinExistence type="predicted"/>
<dbReference type="Pfam" id="PF00386">
    <property type="entry name" value="C1q"/>
    <property type="match status" value="1"/>
</dbReference>
<dbReference type="InterPro" id="IPR001073">
    <property type="entry name" value="C1q_dom"/>
</dbReference>
<dbReference type="OrthoDB" id="6154955at2759"/>
<dbReference type="PANTHER" id="PTHR22923">
    <property type="entry name" value="CEREBELLIN-RELATED"/>
    <property type="match status" value="1"/>
</dbReference>
<reference evidence="7" key="1">
    <citation type="submission" date="2021-04" db="EMBL/GenBank/DDBJ databases">
        <authorList>
            <consortium name="Wellcome Sanger Institute Data Sharing"/>
        </authorList>
    </citation>
    <scope>NUCLEOTIDE SEQUENCE [LARGE SCALE GENOMIC DNA]</scope>
</reference>
<evidence type="ECO:0000256" key="1">
    <source>
        <dbReference type="ARBA" id="ARBA00004613"/>
    </source>
</evidence>
<name>A0A3Q1IDS0_ANATE</name>
<reference evidence="7" key="3">
    <citation type="submission" date="2025-09" db="UniProtKB">
        <authorList>
            <consortium name="Ensembl"/>
        </authorList>
    </citation>
    <scope>IDENTIFICATION</scope>
</reference>
<feature type="chain" id="PRO_5043915802" description="C1q domain-containing protein" evidence="5">
    <location>
        <begin position="19"/>
        <end position="215"/>
    </location>
</feature>
<dbReference type="SMART" id="SM00110">
    <property type="entry name" value="C1Q"/>
    <property type="match status" value="1"/>
</dbReference>
<keyword evidence="8" id="KW-1185">Reference proteome</keyword>
<organism evidence="7 8">
    <name type="scientific">Anabas testudineus</name>
    <name type="common">Climbing perch</name>
    <name type="synonym">Anthias testudineus</name>
    <dbReference type="NCBI Taxonomy" id="64144"/>
    <lineage>
        <taxon>Eukaryota</taxon>
        <taxon>Metazoa</taxon>
        <taxon>Chordata</taxon>
        <taxon>Craniata</taxon>
        <taxon>Vertebrata</taxon>
        <taxon>Euteleostomi</taxon>
        <taxon>Actinopterygii</taxon>
        <taxon>Neopterygii</taxon>
        <taxon>Teleostei</taxon>
        <taxon>Neoteleostei</taxon>
        <taxon>Acanthomorphata</taxon>
        <taxon>Anabantaria</taxon>
        <taxon>Anabantiformes</taxon>
        <taxon>Anabantoidei</taxon>
        <taxon>Anabantidae</taxon>
        <taxon>Anabas</taxon>
    </lineage>
</organism>
<dbReference type="PROSITE" id="PS50871">
    <property type="entry name" value="C1Q"/>
    <property type="match status" value="1"/>
</dbReference>
<dbReference type="Proteomes" id="UP000265040">
    <property type="component" value="Chromosome 18"/>
</dbReference>
<dbReference type="GeneTree" id="ENSGT00940000163520"/>
<keyword evidence="2" id="KW-0964">Secreted</keyword>
<dbReference type="InterPro" id="IPR050822">
    <property type="entry name" value="Cerebellin_Synaptic_Org"/>
</dbReference>
<keyword evidence="3 5" id="KW-0732">Signal</keyword>
<dbReference type="SUPFAM" id="SSF49842">
    <property type="entry name" value="TNF-like"/>
    <property type="match status" value="1"/>
</dbReference>
<dbReference type="Ensembl" id="ENSATET00000017960.3">
    <property type="protein sequence ID" value="ENSATEP00000017664.3"/>
    <property type="gene ID" value="ENSATEG00000026076.2"/>
</dbReference>